<protein>
    <submittedName>
        <fullName evidence="2">Uncharacterized protein</fullName>
    </submittedName>
</protein>
<name>A0ABS0NHC3_9ACTN</name>
<evidence type="ECO:0000313" key="2">
    <source>
        <dbReference type="EMBL" id="MBH5334597.1"/>
    </source>
</evidence>
<proteinExistence type="predicted"/>
<reference evidence="2 3" key="1">
    <citation type="submission" date="2020-09" db="EMBL/GenBank/DDBJ databases">
        <title>Biosynthesis of the nuclear factor of activated T cells inhibitor NFAT-133 and its congeners in Streptomyces pactum.</title>
        <authorList>
            <person name="Zhou W."/>
            <person name="Posri P."/>
            <person name="Abugrain M.E."/>
            <person name="Weisberg A.J."/>
            <person name="Chang J.H."/>
            <person name="Mahmud T."/>
        </authorList>
    </citation>
    <scope>NUCLEOTIDE SEQUENCE [LARGE SCALE GENOMIC DNA]</scope>
    <source>
        <strain evidence="2 3">ATCC 27456</strain>
    </source>
</reference>
<gene>
    <name evidence="2" type="ORF">IHE55_07190</name>
</gene>
<accession>A0ABS0NHC3</accession>
<comment type="caution">
    <text evidence="2">The sequence shown here is derived from an EMBL/GenBank/DDBJ whole genome shotgun (WGS) entry which is preliminary data.</text>
</comment>
<dbReference type="SUPFAM" id="SSF158745">
    <property type="entry name" value="LanC-like"/>
    <property type="match status" value="1"/>
</dbReference>
<evidence type="ECO:0000256" key="1">
    <source>
        <dbReference type="SAM" id="MobiDB-lite"/>
    </source>
</evidence>
<dbReference type="Proteomes" id="UP000807371">
    <property type="component" value="Unassembled WGS sequence"/>
</dbReference>
<feature type="region of interest" description="Disordered" evidence="1">
    <location>
        <begin position="128"/>
        <end position="147"/>
    </location>
</feature>
<feature type="compositionally biased region" description="Basic residues" evidence="1">
    <location>
        <begin position="138"/>
        <end position="147"/>
    </location>
</feature>
<sequence>MPYLGGGSVGIAMVLDSYLARRADEELRAAAVNVLPAARYRYYAQPGLFNGRAGMVLHLSRTTTPGAEPAHLDAQVRALAWYGIPYQGHLAFPGDQMMRLSMDLGTGTAGCLLALGAARHDEPVGLPFLPPLTQRPQSRPRHGVVTR</sequence>
<dbReference type="EMBL" id="JACYXC010000001">
    <property type="protein sequence ID" value="MBH5334597.1"/>
    <property type="molecule type" value="Genomic_DNA"/>
</dbReference>
<dbReference type="Gene3D" id="1.50.10.10">
    <property type="match status" value="1"/>
</dbReference>
<organism evidence="2 3">
    <name type="scientific">Streptomyces pactum</name>
    <dbReference type="NCBI Taxonomy" id="68249"/>
    <lineage>
        <taxon>Bacteria</taxon>
        <taxon>Bacillati</taxon>
        <taxon>Actinomycetota</taxon>
        <taxon>Actinomycetes</taxon>
        <taxon>Kitasatosporales</taxon>
        <taxon>Streptomycetaceae</taxon>
        <taxon>Streptomyces</taxon>
    </lineage>
</organism>
<evidence type="ECO:0000313" key="3">
    <source>
        <dbReference type="Proteomes" id="UP000807371"/>
    </source>
</evidence>
<keyword evidence="3" id="KW-1185">Reference proteome</keyword>
<dbReference type="InterPro" id="IPR012341">
    <property type="entry name" value="6hp_glycosidase-like_sf"/>
</dbReference>